<sequence>MSRWMAVSLVSLAVVVAATSPLLGVPVTGNLVGRKADYALMTLHLLDESFSPNNPWPRWLLDGHGGLGAATFFADAPAAWWVALAVKRLLRLNVQDALTLSLAGWRLLGLLTTWLWLRRHLPSRPALAGAALGALLPYGALIDPWMRFAYADTAALALLPLLLLTLEHAAERPWRQGLPPVALATAALTLTSLPLAVLGAYFGLIHALAHALAGNGRRGLLPGLGGGLAGAALAACFLLPAYGLAPAIHAASLSAEPWRHDLLFYSPARERLAIIWFVLLVTLVLGLALLPVLRQAGGLAPRLRLALPAMLFASFALATAVSLPLWPVLPGLSLVARPWRSGGFLSLAVTGLAAMALAAGLRGREALGTGLGLAALPLGFLLALLAFGNPHWSRFMPAAPRLAMARLQPGAYAVAHVPATAAAAGWAESAGGLIPPHPKPPMPPGTTRLRDGYLIAAAEGRFALPQFWFPAWAAWDTHGRVPVAATPDGFVEVLLDRPARQLHVRIITTGWERAGCAVSGATLLLLLLIAADGRRRARLTGPAARGSGLFQGDRRCSSP</sequence>
<keyword evidence="3" id="KW-1185">Reference proteome</keyword>
<organism evidence="2 3">
    <name type="scientific">Siccirubricoccus deserti</name>
    <dbReference type="NCBI Taxonomy" id="2013562"/>
    <lineage>
        <taxon>Bacteria</taxon>
        <taxon>Pseudomonadati</taxon>
        <taxon>Pseudomonadota</taxon>
        <taxon>Alphaproteobacteria</taxon>
        <taxon>Acetobacterales</taxon>
        <taxon>Roseomonadaceae</taxon>
        <taxon>Siccirubricoccus</taxon>
    </lineage>
</organism>
<dbReference type="EMBL" id="JACOMF010000006">
    <property type="protein sequence ID" value="MBC4015135.1"/>
    <property type="molecule type" value="Genomic_DNA"/>
</dbReference>
<feature type="transmembrane region" description="Helical" evidence="1">
    <location>
        <begin position="186"/>
        <end position="208"/>
    </location>
</feature>
<feature type="transmembrane region" description="Helical" evidence="1">
    <location>
        <begin position="220"/>
        <end position="242"/>
    </location>
</feature>
<proteinExistence type="predicted"/>
<feature type="transmembrane region" description="Helical" evidence="1">
    <location>
        <begin position="341"/>
        <end position="359"/>
    </location>
</feature>
<evidence type="ECO:0000313" key="3">
    <source>
        <dbReference type="Proteomes" id="UP000600101"/>
    </source>
</evidence>
<keyword evidence="1" id="KW-0812">Transmembrane</keyword>
<protein>
    <recommendedName>
        <fullName evidence="4">YfhO family protein</fullName>
    </recommendedName>
</protein>
<dbReference type="AlphaFoldDB" id="A0A9X0QWZ8"/>
<keyword evidence="1" id="KW-1133">Transmembrane helix</keyword>
<feature type="transmembrane region" description="Helical" evidence="1">
    <location>
        <begin position="98"/>
        <end position="117"/>
    </location>
</feature>
<evidence type="ECO:0008006" key="4">
    <source>
        <dbReference type="Google" id="ProtNLM"/>
    </source>
</evidence>
<feature type="transmembrane region" description="Helical" evidence="1">
    <location>
        <begin position="65"/>
        <end position="86"/>
    </location>
</feature>
<dbReference type="RefSeq" id="WP_186769913.1">
    <property type="nucleotide sequence ID" value="NZ_JACOMF010000006.1"/>
</dbReference>
<feature type="transmembrane region" description="Helical" evidence="1">
    <location>
        <begin position="305"/>
        <end position="329"/>
    </location>
</feature>
<feature type="transmembrane region" description="Helical" evidence="1">
    <location>
        <begin position="273"/>
        <end position="293"/>
    </location>
</feature>
<gene>
    <name evidence="2" type="ORF">H7965_07325</name>
</gene>
<feature type="transmembrane region" description="Helical" evidence="1">
    <location>
        <begin position="123"/>
        <end position="141"/>
    </location>
</feature>
<accession>A0A9X0QWZ8</accession>
<feature type="transmembrane region" description="Helical" evidence="1">
    <location>
        <begin position="148"/>
        <end position="166"/>
    </location>
</feature>
<name>A0A9X0QWZ8_9PROT</name>
<keyword evidence="1" id="KW-0472">Membrane</keyword>
<comment type="caution">
    <text evidence="2">The sequence shown here is derived from an EMBL/GenBank/DDBJ whole genome shotgun (WGS) entry which is preliminary data.</text>
</comment>
<evidence type="ECO:0000256" key="1">
    <source>
        <dbReference type="SAM" id="Phobius"/>
    </source>
</evidence>
<dbReference type="Proteomes" id="UP000600101">
    <property type="component" value="Unassembled WGS sequence"/>
</dbReference>
<feature type="transmembrane region" description="Helical" evidence="1">
    <location>
        <begin position="366"/>
        <end position="387"/>
    </location>
</feature>
<reference evidence="2" key="1">
    <citation type="submission" date="2020-08" db="EMBL/GenBank/DDBJ databases">
        <authorList>
            <person name="Hu Y."/>
            <person name="Nguyen S.V."/>
            <person name="Li F."/>
            <person name="Fanning S."/>
        </authorList>
    </citation>
    <scope>NUCLEOTIDE SEQUENCE</scope>
    <source>
        <strain evidence="2">SYSU D8009</strain>
    </source>
</reference>
<evidence type="ECO:0000313" key="2">
    <source>
        <dbReference type="EMBL" id="MBC4015135.1"/>
    </source>
</evidence>